<reference evidence="1" key="1">
    <citation type="submission" date="2018-11" db="EMBL/GenBank/DDBJ databases">
        <authorList>
            <person name="Alioto T."/>
            <person name="Alioto T."/>
        </authorList>
    </citation>
    <scope>NUCLEOTIDE SEQUENCE</scope>
</reference>
<accession>A0A8B6HKH7</accession>
<evidence type="ECO:0000313" key="2">
    <source>
        <dbReference type="Proteomes" id="UP000596742"/>
    </source>
</evidence>
<proteinExistence type="predicted"/>
<dbReference type="Gene3D" id="2.120.10.30">
    <property type="entry name" value="TolB, C-terminal domain"/>
    <property type="match status" value="1"/>
</dbReference>
<name>A0A8B6HKH7_MYTGA</name>
<protein>
    <submittedName>
        <fullName evidence="1">Uncharacterized protein</fullName>
    </submittedName>
</protein>
<gene>
    <name evidence="1" type="ORF">MGAL_10B068560</name>
</gene>
<dbReference type="AlphaFoldDB" id="A0A8B6HKH7"/>
<organism evidence="1 2">
    <name type="scientific">Mytilus galloprovincialis</name>
    <name type="common">Mediterranean mussel</name>
    <dbReference type="NCBI Taxonomy" id="29158"/>
    <lineage>
        <taxon>Eukaryota</taxon>
        <taxon>Metazoa</taxon>
        <taxon>Spiralia</taxon>
        <taxon>Lophotrochozoa</taxon>
        <taxon>Mollusca</taxon>
        <taxon>Bivalvia</taxon>
        <taxon>Autobranchia</taxon>
        <taxon>Pteriomorphia</taxon>
        <taxon>Mytilida</taxon>
        <taxon>Mytiloidea</taxon>
        <taxon>Mytilidae</taxon>
        <taxon>Mytilinae</taxon>
        <taxon>Mytilus</taxon>
    </lineage>
</organism>
<sequence>MKIDEQIADMEQKLRDIDSMTSYGSDFQTFVGIKEVEKYVHKEEYQLQSLFDNNQLDEICIKFKVNKQFQSYLTDITQVCEIFLQTIPTKVRIFREDKRQMQTPISSKESHLGLAQKFDIEEGSRNRSIRGCTFMPNGKFVFTDRNSQALIIHDNDGSFQYSIEGHGRVFDVAAIDNTYVAVTSGSEAVVYLYNIESKEVVKTTKTNGPCYGITFKSGVLFYCVEGKGIETITLSDNTISEFYIEALPWGTYITTVDENICFVNHEIDIIKLLDSSSKVCWTFNYKHFLRDPRGVTSDNHGIIYLIGHATNNVVSISTIDNVECNQILSMEDGLLNPTAIDFDARRNSIMVVSWEGSVLVYNCN</sequence>
<dbReference type="Proteomes" id="UP000596742">
    <property type="component" value="Unassembled WGS sequence"/>
</dbReference>
<comment type="caution">
    <text evidence="1">The sequence shown here is derived from an EMBL/GenBank/DDBJ whole genome shotgun (WGS) entry which is preliminary data.</text>
</comment>
<evidence type="ECO:0000313" key="1">
    <source>
        <dbReference type="EMBL" id="VDI80379.1"/>
    </source>
</evidence>
<dbReference type="EMBL" id="UYJE01010167">
    <property type="protein sequence ID" value="VDI80379.1"/>
    <property type="molecule type" value="Genomic_DNA"/>
</dbReference>
<dbReference type="OrthoDB" id="6105996at2759"/>
<keyword evidence="2" id="KW-1185">Reference proteome</keyword>
<dbReference type="SUPFAM" id="SSF69322">
    <property type="entry name" value="Tricorn protease domain 2"/>
    <property type="match status" value="1"/>
</dbReference>
<dbReference type="InterPro" id="IPR011042">
    <property type="entry name" value="6-blade_b-propeller_TolB-like"/>
</dbReference>